<feature type="transmembrane region" description="Helical" evidence="5">
    <location>
        <begin position="122"/>
        <end position="140"/>
    </location>
</feature>
<keyword evidence="7" id="KW-1185">Reference proteome</keyword>
<dbReference type="PANTHER" id="PTHR10361">
    <property type="entry name" value="SODIUM-BILE ACID COTRANSPORTER"/>
    <property type="match status" value="1"/>
</dbReference>
<keyword evidence="2 5" id="KW-0812">Transmembrane</keyword>
<organism evidence="6 7">
    <name type="scientific">Koribacter versatilis (strain Ellin345)</name>
    <dbReference type="NCBI Taxonomy" id="204669"/>
    <lineage>
        <taxon>Bacteria</taxon>
        <taxon>Pseudomonadati</taxon>
        <taxon>Acidobacteriota</taxon>
        <taxon>Terriglobia</taxon>
        <taxon>Terriglobales</taxon>
        <taxon>Candidatus Korobacteraceae</taxon>
        <taxon>Candidatus Korobacter</taxon>
    </lineage>
</organism>
<dbReference type="Pfam" id="PF01758">
    <property type="entry name" value="SBF"/>
    <property type="match status" value="1"/>
</dbReference>
<reference evidence="6 7" key="1">
    <citation type="journal article" date="2009" name="Appl. Environ. Microbiol.">
        <title>Three genomes from the phylum Acidobacteria provide insight into the lifestyles of these microorganisms in soils.</title>
        <authorList>
            <person name="Ward N.L."/>
            <person name="Challacombe J.F."/>
            <person name="Janssen P.H."/>
            <person name="Henrissat B."/>
            <person name="Coutinho P.M."/>
            <person name="Wu M."/>
            <person name="Xie G."/>
            <person name="Haft D.H."/>
            <person name="Sait M."/>
            <person name="Badger J."/>
            <person name="Barabote R.D."/>
            <person name="Bradley B."/>
            <person name="Brettin T.S."/>
            <person name="Brinkac L.M."/>
            <person name="Bruce D."/>
            <person name="Creasy T."/>
            <person name="Daugherty S.C."/>
            <person name="Davidsen T.M."/>
            <person name="DeBoy R.T."/>
            <person name="Detter J.C."/>
            <person name="Dodson R.J."/>
            <person name="Durkin A.S."/>
            <person name="Ganapathy A."/>
            <person name="Gwinn-Giglio M."/>
            <person name="Han C.S."/>
            <person name="Khouri H."/>
            <person name="Kiss H."/>
            <person name="Kothari S.P."/>
            <person name="Madupu R."/>
            <person name="Nelson K.E."/>
            <person name="Nelson W.C."/>
            <person name="Paulsen I."/>
            <person name="Penn K."/>
            <person name="Ren Q."/>
            <person name="Rosovitz M.J."/>
            <person name="Selengut J.D."/>
            <person name="Shrivastava S."/>
            <person name="Sullivan S.A."/>
            <person name="Tapia R."/>
            <person name="Thompson L.S."/>
            <person name="Watkins K.L."/>
            <person name="Yang Q."/>
            <person name="Yu C."/>
            <person name="Zafar N."/>
            <person name="Zhou L."/>
            <person name="Kuske C.R."/>
        </authorList>
    </citation>
    <scope>NUCLEOTIDE SEQUENCE [LARGE SCALE GENOMIC DNA]</scope>
    <source>
        <strain evidence="6 7">Ellin345</strain>
    </source>
</reference>
<evidence type="ECO:0000256" key="1">
    <source>
        <dbReference type="ARBA" id="ARBA00004141"/>
    </source>
</evidence>
<evidence type="ECO:0000313" key="7">
    <source>
        <dbReference type="Proteomes" id="UP000002432"/>
    </source>
</evidence>
<dbReference type="KEGG" id="aba:Acid345_1377"/>
<feature type="transmembrane region" description="Helical" evidence="5">
    <location>
        <begin position="87"/>
        <end position="110"/>
    </location>
</feature>
<protein>
    <submittedName>
        <fullName evidence="6">Bile acid/sodium symporter</fullName>
    </submittedName>
</protein>
<dbReference type="InterPro" id="IPR002657">
    <property type="entry name" value="BilAc:Na_symport/Acr3"/>
</dbReference>
<sequence>MLTFVVSSMLAVGVSLTVSQIVAPLRNARLVCLSLLANFVLVPLAAVAIAKLLALDQPLAVGLVLLGAAAGAPFLPKLAGIAKGDLAFSVGLMVLLMVLTVAYLPLVLPMLLKGVSVDPMKIARSLFLLMLLPLGVGLAVKSRLEGIADRVRGPLNLTSSVTLSLLIILLLITNMKNVISLFGTRGILASILFVAGGAAIGWLLGGPGEGTKGVLSLGTGQRNIAAALVVGGSNFDDERVVVMVVVVAIVGLLILIPLTRVLGSRNAEPRASKAAAS</sequence>
<proteinExistence type="predicted"/>
<dbReference type="EnsemblBacteria" id="ABF40379">
    <property type="protein sequence ID" value="ABF40379"/>
    <property type="gene ID" value="Acid345_1377"/>
</dbReference>
<dbReference type="InterPro" id="IPR038770">
    <property type="entry name" value="Na+/solute_symporter_sf"/>
</dbReference>
<dbReference type="InterPro" id="IPR004710">
    <property type="entry name" value="Bilac:Na_transpt"/>
</dbReference>
<keyword evidence="4 5" id="KW-0472">Membrane</keyword>
<feature type="transmembrane region" description="Helical" evidence="5">
    <location>
        <begin position="155"/>
        <end position="174"/>
    </location>
</feature>
<dbReference type="STRING" id="204669.Acid345_1377"/>
<evidence type="ECO:0000256" key="4">
    <source>
        <dbReference type="ARBA" id="ARBA00023136"/>
    </source>
</evidence>
<dbReference type="EMBL" id="CP000360">
    <property type="protein sequence ID" value="ABF40379.1"/>
    <property type="molecule type" value="Genomic_DNA"/>
</dbReference>
<name>Q1IRX1_KORVE</name>
<dbReference type="AlphaFoldDB" id="Q1IRX1"/>
<dbReference type="Gene3D" id="1.20.1530.20">
    <property type="match status" value="1"/>
</dbReference>
<comment type="subcellular location">
    <subcellularLocation>
        <location evidence="1">Membrane</location>
        <topology evidence="1">Multi-pass membrane protein</topology>
    </subcellularLocation>
</comment>
<feature type="transmembrane region" description="Helical" evidence="5">
    <location>
        <begin position="35"/>
        <end position="54"/>
    </location>
</feature>
<dbReference type="Proteomes" id="UP000002432">
    <property type="component" value="Chromosome"/>
</dbReference>
<evidence type="ECO:0000256" key="2">
    <source>
        <dbReference type="ARBA" id="ARBA00022692"/>
    </source>
</evidence>
<feature type="transmembrane region" description="Helical" evidence="5">
    <location>
        <begin position="59"/>
        <end position="75"/>
    </location>
</feature>
<keyword evidence="3 5" id="KW-1133">Transmembrane helix</keyword>
<dbReference type="OrthoDB" id="481541at2"/>
<gene>
    <name evidence="6" type="ordered locus">Acid345_1377</name>
</gene>
<dbReference type="GO" id="GO:0016020">
    <property type="term" value="C:membrane"/>
    <property type="evidence" value="ECO:0007669"/>
    <property type="project" value="UniProtKB-SubCell"/>
</dbReference>
<feature type="transmembrane region" description="Helical" evidence="5">
    <location>
        <begin position="240"/>
        <end position="263"/>
    </location>
</feature>
<feature type="transmembrane region" description="Helical" evidence="5">
    <location>
        <begin position="186"/>
        <end position="205"/>
    </location>
</feature>
<evidence type="ECO:0000256" key="3">
    <source>
        <dbReference type="ARBA" id="ARBA00022989"/>
    </source>
</evidence>
<dbReference type="eggNOG" id="COG0385">
    <property type="taxonomic scope" value="Bacteria"/>
</dbReference>
<evidence type="ECO:0000313" key="6">
    <source>
        <dbReference type="EMBL" id="ABF40379.1"/>
    </source>
</evidence>
<evidence type="ECO:0000256" key="5">
    <source>
        <dbReference type="SAM" id="Phobius"/>
    </source>
</evidence>
<accession>Q1IRX1</accession>
<dbReference type="PANTHER" id="PTHR10361:SF28">
    <property type="entry name" value="P3 PROTEIN-RELATED"/>
    <property type="match status" value="1"/>
</dbReference>
<dbReference type="HOGENOM" id="CLU_071291_0_0_0"/>